<dbReference type="Pfam" id="PF07729">
    <property type="entry name" value="FCD"/>
    <property type="match status" value="1"/>
</dbReference>
<keyword evidence="2" id="KW-0238">DNA-binding</keyword>
<evidence type="ECO:0000259" key="4">
    <source>
        <dbReference type="PROSITE" id="PS50949"/>
    </source>
</evidence>
<dbReference type="SUPFAM" id="SSF46785">
    <property type="entry name" value="Winged helix' DNA-binding domain"/>
    <property type="match status" value="1"/>
</dbReference>
<sequence>MDTAIENRAESMPKHWAFDRRLPLADQLYGHLRERIISLELPPGTSLSRSELSDFYRVSQTPLRDAILRLEKEGLVEIFPQSRTVVTRIDTRRVREDQFLRSAVETEIIALVAADPDKSRLAPTRDAFARQVAISERNGDFQDFIVLDKVFHRQLFAAADKLGLYALIDERSGQLDRVRRFHLHLPDEGKMQQVIADHRAILAAVEESDMEGARAAMRSHLSGTLSKLDELAERFPDNFS</sequence>
<reference evidence="5 6" key="1">
    <citation type="submission" date="2022-09" db="EMBL/GenBank/DDBJ databases">
        <title>Chelativorans salina sp. nov., a novel slightly halophilic bacterium isolated from a saline lake sediment enrichment.</title>
        <authorList>
            <person name="Gao L."/>
            <person name="Fang B.-Z."/>
            <person name="Li W.-J."/>
        </authorList>
    </citation>
    <scope>NUCLEOTIDE SEQUENCE [LARGE SCALE GENOMIC DNA]</scope>
    <source>
        <strain evidence="5 6">EGI FJ00035</strain>
    </source>
</reference>
<dbReference type="Proteomes" id="UP001320831">
    <property type="component" value="Unassembled WGS sequence"/>
</dbReference>
<proteinExistence type="predicted"/>
<comment type="caution">
    <text evidence="5">The sequence shown here is derived from an EMBL/GenBank/DDBJ whole genome shotgun (WGS) entry which is preliminary data.</text>
</comment>
<evidence type="ECO:0000313" key="5">
    <source>
        <dbReference type="EMBL" id="MCT7377036.1"/>
    </source>
</evidence>
<dbReference type="Gene3D" id="1.10.10.10">
    <property type="entry name" value="Winged helix-like DNA-binding domain superfamily/Winged helix DNA-binding domain"/>
    <property type="match status" value="1"/>
</dbReference>
<dbReference type="CDD" id="cd07377">
    <property type="entry name" value="WHTH_GntR"/>
    <property type="match status" value="1"/>
</dbReference>
<name>A0ABT2LR64_9HYPH</name>
<dbReference type="RefSeq" id="WP_260905380.1">
    <property type="nucleotide sequence ID" value="NZ_JAOCZP010000006.1"/>
</dbReference>
<gene>
    <name evidence="5" type="ORF">N5A92_18615</name>
</gene>
<dbReference type="PROSITE" id="PS50949">
    <property type="entry name" value="HTH_GNTR"/>
    <property type="match status" value="1"/>
</dbReference>
<dbReference type="Gene3D" id="1.20.120.530">
    <property type="entry name" value="GntR ligand-binding domain-like"/>
    <property type="match status" value="1"/>
</dbReference>
<dbReference type="InterPro" id="IPR008920">
    <property type="entry name" value="TF_FadR/GntR_C"/>
</dbReference>
<evidence type="ECO:0000256" key="3">
    <source>
        <dbReference type="ARBA" id="ARBA00023163"/>
    </source>
</evidence>
<dbReference type="SUPFAM" id="SSF48008">
    <property type="entry name" value="GntR ligand-binding domain-like"/>
    <property type="match status" value="1"/>
</dbReference>
<dbReference type="Pfam" id="PF00392">
    <property type="entry name" value="GntR"/>
    <property type="match status" value="1"/>
</dbReference>
<keyword evidence="6" id="KW-1185">Reference proteome</keyword>
<keyword evidence="3" id="KW-0804">Transcription</keyword>
<evidence type="ECO:0000313" key="6">
    <source>
        <dbReference type="Proteomes" id="UP001320831"/>
    </source>
</evidence>
<dbReference type="SMART" id="SM00345">
    <property type="entry name" value="HTH_GNTR"/>
    <property type="match status" value="1"/>
</dbReference>
<evidence type="ECO:0000256" key="1">
    <source>
        <dbReference type="ARBA" id="ARBA00023015"/>
    </source>
</evidence>
<dbReference type="InterPro" id="IPR011711">
    <property type="entry name" value="GntR_C"/>
</dbReference>
<keyword evidence="1" id="KW-0805">Transcription regulation</keyword>
<dbReference type="EMBL" id="JAOCZP010000006">
    <property type="protein sequence ID" value="MCT7377036.1"/>
    <property type="molecule type" value="Genomic_DNA"/>
</dbReference>
<dbReference type="InterPro" id="IPR036388">
    <property type="entry name" value="WH-like_DNA-bd_sf"/>
</dbReference>
<dbReference type="InterPro" id="IPR000524">
    <property type="entry name" value="Tscrpt_reg_HTH_GntR"/>
</dbReference>
<dbReference type="PANTHER" id="PTHR43537">
    <property type="entry name" value="TRANSCRIPTIONAL REGULATOR, GNTR FAMILY"/>
    <property type="match status" value="1"/>
</dbReference>
<evidence type="ECO:0000256" key="2">
    <source>
        <dbReference type="ARBA" id="ARBA00023125"/>
    </source>
</evidence>
<protein>
    <submittedName>
        <fullName evidence="5">GntR family transcriptional regulator</fullName>
    </submittedName>
</protein>
<accession>A0ABT2LR64</accession>
<organism evidence="5 6">
    <name type="scientific">Chelativorans salis</name>
    <dbReference type="NCBI Taxonomy" id="2978478"/>
    <lineage>
        <taxon>Bacteria</taxon>
        <taxon>Pseudomonadati</taxon>
        <taxon>Pseudomonadota</taxon>
        <taxon>Alphaproteobacteria</taxon>
        <taxon>Hyphomicrobiales</taxon>
        <taxon>Phyllobacteriaceae</taxon>
        <taxon>Chelativorans</taxon>
    </lineage>
</organism>
<dbReference type="InterPro" id="IPR036390">
    <property type="entry name" value="WH_DNA-bd_sf"/>
</dbReference>
<feature type="domain" description="HTH gntR-type" evidence="4">
    <location>
        <begin position="22"/>
        <end position="89"/>
    </location>
</feature>
<dbReference type="SMART" id="SM00895">
    <property type="entry name" value="FCD"/>
    <property type="match status" value="1"/>
</dbReference>
<dbReference type="PANTHER" id="PTHR43537:SF45">
    <property type="entry name" value="GNTR FAMILY REGULATORY PROTEIN"/>
    <property type="match status" value="1"/>
</dbReference>